<gene>
    <name evidence="1" type="ORF">BABINDRAFT_172165</name>
</gene>
<dbReference type="EMBL" id="KV454434">
    <property type="protein sequence ID" value="ODQ78910.1"/>
    <property type="molecule type" value="Genomic_DNA"/>
</dbReference>
<evidence type="ECO:0000313" key="1">
    <source>
        <dbReference type="EMBL" id="ODQ78910.1"/>
    </source>
</evidence>
<protein>
    <submittedName>
        <fullName evidence="1">Uncharacterized protein</fullName>
    </submittedName>
</protein>
<dbReference type="Proteomes" id="UP000094336">
    <property type="component" value="Unassembled WGS sequence"/>
</dbReference>
<dbReference type="GeneID" id="30148717"/>
<proteinExistence type="predicted"/>
<dbReference type="OrthoDB" id="2797145at2759"/>
<keyword evidence="2" id="KW-1185">Reference proteome</keyword>
<sequence length="178" mass="19540">MSAGTPSAKTMATRCNSPPDKCWTSWSMIPSIFNGLTTSATLIFFKNNWRTVPGNFGAIFCGFMETFIFGAVLPSSGEIAPANNLQKVVLPVPFSPIMTMISESVKSPAWIFKWKSPWVYSIPGYWNAREASWTNASLASDILNCKDSVLKRKFSVGMLPSKKMLIPSRTDAGKVTTP</sequence>
<reference evidence="2" key="1">
    <citation type="submission" date="2016-05" db="EMBL/GenBank/DDBJ databases">
        <title>Comparative genomics of biotechnologically important yeasts.</title>
        <authorList>
            <consortium name="DOE Joint Genome Institute"/>
            <person name="Riley R."/>
            <person name="Haridas S."/>
            <person name="Wolfe K.H."/>
            <person name="Lopes M.R."/>
            <person name="Hittinger C.T."/>
            <person name="Goker M."/>
            <person name="Salamov A."/>
            <person name="Wisecaver J."/>
            <person name="Long T.M."/>
            <person name="Aerts A.L."/>
            <person name="Barry K."/>
            <person name="Choi C."/>
            <person name="Clum A."/>
            <person name="Coughlan A.Y."/>
            <person name="Deshpande S."/>
            <person name="Douglass A.P."/>
            <person name="Hanson S.J."/>
            <person name="Klenk H.-P."/>
            <person name="Labutti K."/>
            <person name="Lapidus A."/>
            <person name="Lindquist E."/>
            <person name="Lipzen A."/>
            <person name="Meier-Kolthoff J.P."/>
            <person name="Ohm R.A."/>
            <person name="Otillar R.P."/>
            <person name="Pangilinan J."/>
            <person name="Peng Y."/>
            <person name="Rokas A."/>
            <person name="Rosa C.A."/>
            <person name="Scheuner C."/>
            <person name="Sibirny A.A."/>
            <person name="Slot J.C."/>
            <person name="Stielow J.B."/>
            <person name="Sun H."/>
            <person name="Kurtzman C.P."/>
            <person name="Blackwell M."/>
            <person name="Grigoriev I.V."/>
            <person name="Jeffries T.W."/>
        </authorList>
    </citation>
    <scope>NUCLEOTIDE SEQUENCE [LARGE SCALE GENOMIC DNA]</scope>
    <source>
        <strain evidence="2">NRRL Y-12698</strain>
    </source>
</reference>
<evidence type="ECO:0000313" key="2">
    <source>
        <dbReference type="Proteomes" id="UP000094336"/>
    </source>
</evidence>
<dbReference type="RefSeq" id="XP_018984238.1">
    <property type="nucleotide sequence ID" value="XM_019130864.1"/>
</dbReference>
<name>A0A1E3QMP5_9ASCO</name>
<organism evidence="1 2">
    <name type="scientific">Babjeviella inositovora NRRL Y-12698</name>
    <dbReference type="NCBI Taxonomy" id="984486"/>
    <lineage>
        <taxon>Eukaryota</taxon>
        <taxon>Fungi</taxon>
        <taxon>Dikarya</taxon>
        <taxon>Ascomycota</taxon>
        <taxon>Saccharomycotina</taxon>
        <taxon>Pichiomycetes</taxon>
        <taxon>Serinales incertae sedis</taxon>
        <taxon>Babjeviella</taxon>
    </lineage>
</organism>
<dbReference type="AntiFam" id="ANF00062">
    <property type="entry name" value="Shadow ORF (opposite ABC transporter protein)"/>
</dbReference>
<accession>A0A1E3QMP5</accession>
<dbReference type="AlphaFoldDB" id="A0A1E3QMP5"/>